<protein>
    <submittedName>
        <fullName evidence="2">Uncharacterized protein</fullName>
    </submittedName>
</protein>
<evidence type="ECO:0000313" key="2">
    <source>
        <dbReference type="EMBL" id="MQM06914.1"/>
    </source>
</evidence>
<sequence length="187" mass="21464">MSRDLHMAAYYLHPTYHYAMKLLYDDDLTTVFTRVVERLSRSALDAADYNMRLRVKHLTDDPKWGEVEYDPVDIGFLRDNEDPMVAWVARVTTERGEYELDEEADDLEDPPRPNTFLARVVEATEEEEGEHGDVGHPHSSQFRAKADDEVDLLGDLRMERAMSSRVGANLDDEVDIQRLKLGPATHS</sequence>
<gene>
    <name evidence="2" type="ORF">Taro_039744</name>
</gene>
<feature type="region of interest" description="Disordered" evidence="1">
    <location>
        <begin position="124"/>
        <end position="145"/>
    </location>
</feature>
<keyword evidence="3" id="KW-1185">Reference proteome</keyword>
<name>A0A843WSE5_COLES</name>
<organism evidence="2 3">
    <name type="scientific">Colocasia esculenta</name>
    <name type="common">Wild taro</name>
    <name type="synonym">Arum esculentum</name>
    <dbReference type="NCBI Taxonomy" id="4460"/>
    <lineage>
        <taxon>Eukaryota</taxon>
        <taxon>Viridiplantae</taxon>
        <taxon>Streptophyta</taxon>
        <taxon>Embryophyta</taxon>
        <taxon>Tracheophyta</taxon>
        <taxon>Spermatophyta</taxon>
        <taxon>Magnoliopsida</taxon>
        <taxon>Liliopsida</taxon>
        <taxon>Araceae</taxon>
        <taxon>Aroideae</taxon>
        <taxon>Colocasieae</taxon>
        <taxon>Colocasia</taxon>
    </lineage>
</organism>
<dbReference type="Proteomes" id="UP000652761">
    <property type="component" value="Unassembled WGS sequence"/>
</dbReference>
<dbReference type="OrthoDB" id="785426at2759"/>
<dbReference type="EMBL" id="NMUH01003740">
    <property type="protein sequence ID" value="MQM06914.1"/>
    <property type="molecule type" value="Genomic_DNA"/>
</dbReference>
<reference evidence="2" key="1">
    <citation type="submission" date="2017-07" db="EMBL/GenBank/DDBJ databases">
        <title>Taro Niue Genome Assembly and Annotation.</title>
        <authorList>
            <person name="Atibalentja N."/>
            <person name="Keating K."/>
            <person name="Fields C.J."/>
        </authorList>
    </citation>
    <scope>NUCLEOTIDE SEQUENCE</scope>
    <source>
        <strain evidence="2">Niue_2</strain>
        <tissue evidence="2">Leaf</tissue>
    </source>
</reference>
<evidence type="ECO:0000313" key="3">
    <source>
        <dbReference type="Proteomes" id="UP000652761"/>
    </source>
</evidence>
<accession>A0A843WSE5</accession>
<comment type="caution">
    <text evidence="2">The sequence shown here is derived from an EMBL/GenBank/DDBJ whole genome shotgun (WGS) entry which is preliminary data.</text>
</comment>
<proteinExistence type="predicted"/>
<evidence type="ECO:0000256" key="1">
    <source>
        <dbReference type="SAM" id="MobiDB-lite"/>
    </source>
</evidence>
<dbReference type="AlphaFoldDB" id="A0A843WSE5"/>